<dbReference type="SUPFAM" id="SSF56112">
    <property type="entry name" value="Protein kinase-like (PK-like)"/>
    <property type="match status" value="1"/>
</dbReference>
<proteinExistence type="predicted"/>
<dbReference type="SMART" id="SM00220">
    <property type="entry name" value="S_TKc"/>
    <property type="match status" value="1"/>
</dbReference>
<evidence type="ECO:0000256" key="7">
    <source>
        <dbReference type="PROSITE-ProRule" id="PRU10141"/>
    </source>
</evidence>
<evidence type="ECO:0000256" key="1">
    <source>
        <dbReference type="ARBA" id="ARBA00012513"/>
    </source>
</evidence>
<dbReference type="EC" id="2.7.11.1" evidence="1"/>
<dbReference type="CDD" id="cd14014">
    <property type="entry name" value="STKc_PknB_like"/>
    <property type="match status" value="1"/>
</dbReference>
<dbReference type="InterPro" id="IPR011009">
    <property type="entry name" value="Kinase-like_dom_sf"/>
</dbReference>
<evidence type="ECO:0000256" key="4">
    <source>
        <dbReference type="ARBA" id="ARBA00022741"/>
    </source>
</evidence>
<dbReference type="InterPro" id="IPR008271">
    <property type="entry name" value="Ser/Thr_kinase_AS"/>
</dbReference>
<dbReference type="Pfam" id="PF08238">
    <property type="entry name" value="Sel1"/>
    <property type="match status" value="2"/>
</dbReference>
<evidence type="ECO:0000313" key="10">
    <source>
        <dbReference type="Proteomes" id="UP000243180"/>
    </source>
</evidence>
<dbReference type="FunFam" id="1.10.510.10:FF:000021">
    <property type="entry name" value="Serine/threonine protein kinase"/>
    <property type="match status" value="1"/>
</dbReference>
<accession>A0A1B4XJ10</accession>
<dbReference type="Gene3D" id="3.30.200.20">
    <property type="entry name" value="Phosphorylase Kinase, domain 1"/>
    <property type="match status" value="1"/>
</dbReference>
<reference evidence="9 10" key="1">
    <citation type="submission" date="2015-05" db="EMBL/GenBank/DDBJ databases">
        <title>Complete genome sequence of a sulfur-oxidizing gammaproteobacterium strain HA5.</title>
        <authorList>
            <person name="Miura A."/>
            <person name="Kojima H."/>
            <person name="Fukui M."/>
        </authorList>
    </citation>
    <scope>NUCLEOTIDE SEQUENCE [LARGE SCALE GENOMIC DNA]</scope>
    <source>
        <strain evidence="9 10">HA5</strain>
    </source>
</reference>
<dbReference type="InterPro" id="IPR000719">
    <property type="entry name" value="Prot_kinase_dom"/>
</dbReference>
<dbReference type="PANTHER" id="PTHR43289:SF6">
    <property type="entry name" value="SERINE_THREONINE-PROTEIN KINASE NEKL-3"/>
    <property type="match status" value="1"/>
</dbReference>
<keyword evidence="6 7" id="KW-0067">ATP-binding</keyword>
<evidence type="ECO:0000256" key="6">
    <source>
        <dbReference type="ARBA" id="ARBA00022840"/>
    </source>
</evidence>
<dbReference type="PROSITE" id="PS50011">
    <property type="entry name" value="PROTEIN_KINASE_DOM"/>
    <property type="match status" value="1"/>
</dbReference>
<organism evidence="9 10">
    <name type="scientific">Sulfuricaulis limicola</name>
    <dbReference type="NCBI Taxonomy" id="1620215"/>
    <lineage>
        <taxon>Bacteria</taxon>
        <taxon>Pseudomonadati</taxon>
        <taxon>Pseudomonadota</taxon>
        <taxon>Gammaproteobacteria</taxon>
        <taxon>Acidiferrobacterales</taxon>
        <taxon>Acidiferrobacteraceae</taxon>
        <taxon>Sulfuricaulis</taxon>
    </lineage>
</organism>
<evidence type="ECO:0000256" key="5">
    <source>
        <dbReference type="ARBA" id="ARBA00022777"/>
    </source>
</evidence>
<feature type="domain" description="Protein kinase" evidence="8">
    <location>
        <begin position="17"/>
        <end position="273"/>
    </location>
</feature>
<protein>
    <recommendedName>
        <fullName evidence="1">non-specific serine/threonine protein kinase</fullName>
        <ecNumber evidence="1">2.7.11.1</ecNumber>
    </recommendedName>
</protein>
<dbReference type="Pfam" id="PF00069">
    <property type="entry name" value="Pkinase"/>
    <property type="match status" value="1"/>
</dbReference>
<dbReference type="KEGG" id="slim:SCL_2519"/>
<dbReference type="SUPFAM" id="SSF81901">
    <property type="entry name" value="HCP-like"/>
    <property type="match status" value="1"/>
</dbReference>
<dbReference type="SMART" id="SM00671">
    <property type="entry name" value="SEL1"/>
    <property type="match status" value="2"/>
</dbReference>
<dbReference type="AlphaFoldDB" id="A0A1B4XJ10"/>
<dbReference type="Gene3D" id="1.25.40.10">
    <property type="entry name" value="Tetratricopeptide repeat domain"/>
    <property type="match status" value="1"/>
</dbReference>
<evidence type="ECO:0000313" key="9">
    <source>
        <dbReference type="EMBL" id="BAV34796.1"/>
    </source>
</evidence>
<evidence type="ECO:0000256" key="2">
    <source>
        <dbReference type="ARBA" id="ARBA00022527"/>
    </source>
</evidence>
<dbReference type="Proteomes" id="UP000243180">
    <property type="component" value="Chromosome"/>
</dbReference>
<name>A0A1B4XJ10_9GAMM</name>
<sequence>MTPGAAQNIAETLAARYEVMEALGDGGMGMVYRVRDRETNEILALKLLRPEIARDPAMMERFKNEIRLAHRITHKNVCRIYDFNRVDDLAYFTMEHVDGESLRAWLKRAGKLTPERTIDLARQITAGLGEAHARGVVHRDLKPENVMLGRDGLVKLLDFGIARALDSDTATARTIMGTPEYMAPEQSQGKAVDQRVDLYALGLILYECLTGRRAFSGATPVEIALKQLKEKPQPPRKFLPTTPPHLEAVVLRCLEKDPARRFASAAELQRALVQPGAPPRQGPRLRKTAVFATIGLLAVLAAYKLVNRQDTSSASVQARDATTSLPDQQQVPEELVKLFEAAKQGDAVAQERVGRLYLDGPARARDERKAFFWTRQAALSGDGNAQFTLAQMYESGRGAPHNLVGAFVWYNVALSSGNESARVPFERLKEKISSDELAEAEQQLHRLRRGR</sequence>
<dbReference type="InterPro" id="IPR011990">
    <property type="entry name" value="TPR-like_helical_dom_sf"/>
</dbReference>
<keyword evidence="3" id="KW-0808">Transferase</keyword>
<keyword evidence="5" id="KW-0418">Kinase</keyword>
<dbReference type="PROSITE" id="PS00108">
    <property type="entry name" value="PROTEIN_KINASE_ST"/>
    <property type="match status" value="1"/>
</dbReference>
<dbReference type="InterPro" id="IPR017441">
    <property type="entry name" value="Protein_kinase_ATP_BS"/>
</dbReference>
<dbReference type="InParanoid" id="A0A1B4XJ10"/>
<dbReference type="Gene3D" id="1.10.510.10">
    <property type="entry name" value="Transferase(Phosphotransferase) domain 1"/>
    <property type="match status" value="1"/>
</dbReference>
<dbReference type="PROSITE" id="PS00107">
    <property type="entry name" value="PROTEIN_KINASE_ATP"/>
    <property type="match status" value="1"/>
</dbReference>
<keyword evidence="2" id="KW-0723">Serine/threonine-protein kinase</keyword>
<gene>
    <name evidence="9" type="ORF">SCL_2519</name>
</gene>
<keyword evidence="4 7" id="KW-0547">Nucleotide-binding</keyword>
<dbReference type="GO" id="GO:0005524">
    <property type="term" value="F:ATP binding"/>
    <property type="evidence" value="ECO:0007669"/>
    <property type="project" value="UniProtKB-UniRule"/>
</dbReference>
<feature type="binding site" evidence="7">
    <location>
        <position position="46"/>
    </location>
    <ligand>
        <name>ATP</name>
        <dbReference type="ChEBI" id="CHEBI:30616"/>
    </ligand>
</feature>
<dbReference type="InterPro" id="IPR006597">
    <property type="entry name" value="Sel1-like"/>
</dbReference>
<keyword evidence="10" id="KW-1185">Reference proteome</keyword>
<dbReference type="GO" id="GO:0004674">
    <property type="term" value="F:protein serine/threonine kinase activity"/>
    <property type="evidence" value="ECO:0007669"/>
    <property type="project" value="UniProtKB-KW"/>
</dbReference>
<dbReference type="PANTHER" id="PTHR43289">
    <property type="entry name" value="MITOGEN-ACTIVATED PROTEIN KINASE KINASE KINASE 20-RELATED"/>
    <property type="match status" value="1"/>
</dbReference>
<dbReference type="EMBL" id="AP014879">
    <property type="protein sequence ID" value="BAV34796.1"/>
    <property type="molecule type" value="Genomic_DNA"/>
</dbReference>
<evidence type="ECO:0000259" key="8">
    <source>
        <dbReference type="PROSITE" id="PS50011"/>
    </source>
</evidence>
<evidence type="ECO:0000256" key="3">
    <source>
        <dbReference type="ARBA" id="ARBA00022679"/>
    </source>
</evidence>